<comment type="similarity">
    <text evidence="1">Belongs to the DNA polymerase type-Y family.</text>
</comment>
<dbReference type="HOGENOM" id="CLU_012348_3_0_6"/>
<dbReference type="PROSITE" id="PS50173">
    <property type="entry name" value="UMUC"/>
    <property type="match status" value="1"/>
</dbReference>
<gene>
    <name evidence="7" type="ordered locus">YpsIP31758_B0053</name>
</gene>
<dbReference type="EMBL" id="CP000719">
    <property type="protein sequence ID" value="ABS45684.1"/>
    <property type="molecule type" value="Genomic_DNA"/>
</dbReference>
<evidence type="ECO:0000256" key="3">
    <source>
        <dbReference type="ARBA" id="ARBA00023199"/>
    </source>
</evidence>
<dbReference type="InterPro" id="IPR043128">
    <property type="entry name" value="Rev_trsase/Diguanyl_cyclase"/>
</dbReference>
<dbReference type="InterPro" id="IPR050116">
    <property type="entry name" value="DNA_polymerase-Y"/>
</dbReference>
<dbReference type="Gene3D" id="3.40.1170.60">
    <property type="match status" value="1"/>
</dbReference>
<proteinExistence type="inferred from homology"/>
<dbReference type="Pfam" id="PF11799">
    <property type="entry name" value="IMS_C"/>
    <property type="match status" value="1"/>
</dbReference>
<sequence length="421" mass="47014">MFALIDVNSMYASCEQAFRVDLANRAVAVLSNNDGTIIARNRLAKLAGLKMGEAYFKAKPLIDKYNIAVFSSNYSLYASMSARFASVVESLSPKVEIYSIDELFVDCSNIQSVMSLEAFGQQLQREVLQQTTLGCGVGIAKTKVLAKLCNHAAKTWPATGGVVALTDPHRLEKLMSIVPASEVWGVGRRLTKALAQMGIHTALQLARTDTRFIRKHFNVVLERTVRELRGEVCFTLEEHPPTKQQIVVSRSFGQRITQLSEMQQAITGFAARAAEKLREEKQFCKVISVFIRTSPFAINDIPYSSQATEKLISSTHDSRDIIAAAQRALARIWRSDIRYAKAGIMLADFTGRETQFDLFNEVMPRVGSEALMGVLDKINREGKGQLFFAGQGINNQFKMRREMLSPAYTTRWAEIPQARIK</sequence>
<dbReference type="GO" id="GO:0042276">
    <property type="term" value="P:error-prone translesion synthesis"/>
    <property type="evidence" value="ECO:0007669"/>
    <property type="project" value="TreeGrafter"/>
</dbReference>
<keyword evidence="3" id="KW-0741">SOS mutagenesis</keyword>
<dbReference type="GO" id="GO:0005829">
    <property type="term" value="C:cytosol"/>
    <property type="evidence" value="ECO:0007669"/>
    <property type="project" value="TreeGrafter"/>
</dbReference>
<dbReference type="PANTHER" id="PTHR11076:SF34">
    <property type="entry name" value="PROTEIN UMUC"/>
    <property type="match status" value="1"/>
</dbReference>
<accession>A0A0U1QTH5</accession>
<evidence type="ECO:0000313" key="7">
    <source>
        <dbReference type="EMBL" id="ABS45684.1"/>
    </source>
</evidence>
<dbReference type="SUPFAM" id="SSF100879">
    <property type="entry name" value="Lesion bypass DNA polymerase (Y-family), little finger domain"/>
    <property type="match status" value="1"/>
</dbReference>
<dbReference type="NCBIfam" id="NF002955">
    <property type="entry name" value="PRK03609.1"/>
    <property type="match status" value="1"/>
</dbReference>
<evidence type="ECO:0000313" key="8">
    <source>
        <dbReference type="Proteomes" id="UP000002412"/>
    </source>
</evidence>
<dbReference type="InterPro" id="IPR017961">
    <property type="entry name" value="DNA_pol_Y-fam_little_finger"/>
</dbReference>
<evidence type="ECO:0000256" key="1">
    <source>
        <dbReference type="ARBA" id="ARBA00010945"/>
    </source>
</evidence>
<protein>
    <submittedName>
        <fullName evidence="7">Mutagenesis and repair protein MucB</fullName>
    </submittedName>
</protein>
<reference evidence="7 8" key="1">
    <citation type="journal article" date="2007" name="PLoS Genet.">
        <title>The complete genome sequence of Yersinia pseudotuberculosis IP31758, the causative agent of Far East scarlet-like fever.</title>
        <authorList>
            <person name="Eppinger M."/>
            <person name="Rosovitz M.J."/>
            <person name="Fricke W.F."/>
            <person name="Rasko D.A."/>
            <person name="Kokorina G."/>
            <person name="Fayolle C."/>
            <person name="Lindler L.E."/>
            <person name="Carniel E."/>
            <person name="Ravel J."/>
        </authorList>
    </citation>
    <scope>NUCLEOTIDE SEQUENCE [LARGE SCALE GENOMIC DNA]</scope>
    <source>
        <strain evidence="7 8">IP 31758</strain>
        <plasmid evidence="8">Plasmid plasmid_153kb</plasmid>
    </source>
</reference>
<evidence type="ECO:0000259" key="6">
    <source>
        <dbReference type="PROSITE" id="PS50173"/>
    </source>
</evidence>
<evidence type="ECO:0000256" key="2">
    <source>
        <dbReference type="ARBA" id="ARBA00022763"/>
    </source>
</evidence>
<evidence type="ECO:0000256" key="5">
    <source>
        <dbReference type="ARBA" id="ARBA00023236"/>
    </source>
</evidence>
<name>A0A0U1QTH5_YERP3</name>
<organism evidence="7 8">
    <name type="scientific">Yersinia pseudotuberculosis serotype O:1b (strain IP 31758)</name>
    <dbReference type="NCBI Taxonomy" id="349747"/>
    <lineage>
        <taxon>Bacteria</taxon>
        <taxon>Pseudomonadati</taxon>
        <taxon>Pseudomonadota</taxon>
        <taxon>Gammaproteobacteria</taxon>
        <taxon>Enterobacterales</taxon>
        <taxon>Yersiniaceae</taxon>
        <taxon>Yersinia</taxon>
    </lineage>
</organism>
<keyword evidence="2" id="KW-0227">DNA damage</keyword>
<dbReference type="InterPro" id="IPR025188">
    <property type="entry name" value="DUF4113"/>
</dbReference>
<feature type="domain" description="UmuC" evidence="6">
    <location>
        <begin position="2"/>
        <end position="187"/>
    </location>
</feature>
<dbReference type="Pfam" id="PF00817">
    <property type="entry name" value="IMS"/>
    <property type="match status" value="1"/>
</dbReference>
<dbReference type="GO" id="GO:0003887">
    <property type="term" value="F:DNA-directed DNA polymerase activity"/>
    <property type="evidence" value="ECO:0007669"/>
    <property type="project" value="TreeGrafter"/>
</dbReference>
<dbReference type="CDD" id="cd01700">
    <property type="entry name" value="PolY_Pol_V_umuC"/>
    <property type="match status" value="1"/>
</dbReference>
<geneLocation type="plasmid" evidence="8">
    <name>plasmid_153kb</name>
</geneLocation>
<dbReference type="AlphaFoldDB" id="A0A0U1QTH5"/>
<keyword evidence="7" id="KW-0614">Plasmid</keyword>
<dbReference type="Gene3D" id="3.30.70.270">
    <property type="match status" value="1"/>
</dbReference>
<dbReference type="PANTHER" id="PTHR11076">
    <property type="entry name" value="DNA REPAIR POLYMERASE UMUC / TRANSFERASE FAMILY MEMBER"/>
    <property type="match status" value="1"/>
</dbReference>
<dbReference type="SUPFAM" id="SSF56672">
    <property type="entry name" value="DNA/RNA polymerases"/>
    <property type="match status" value="1"/>
</dbReference>
<dbReference type="Gene3D" id="3.30.1490.100">
    <property type="entry name" value="DNA polymerase, Y-family, little finger domain"/>
    <property type="match status" value="1"/>
</dbReference>
<dbReference type="GO" id="GO:0006281">
    <property type="term" value="P:DNA repair"/>
    <property type="evidence" value="ECO:0007669"/>
    <property type="project" value="UniProtKB-KW"/>
</dbReference>
<keyword evidence="5" id="KW-0742">SOS response</keyword>
<dbReference type="Pfam" id="PF13438">
    <property type="entry name" value="DUF4113"/>
    <property type="match status" value="1"/>
</dbReference>
<dbReference type="KEGG" id="ypi:YpsIP31758_B0053"/>
<dbReference type="Gene3D" id="1.10.150.20">
    <property type="entry name" value="5' to 3' exonuclease, C-terminal subdomain"/>
    <property type="match status" value="1"/>
</dbReference>
<dbReference type="InterPro" id="IPR036775">
    <property type="entry name" value="DNA_pol_Y-fam_lit_finger_sf"/>
</dbReference>
<dbReference type="InterPro" id="IPR043502">
    <property type="entry name" value="DNA/RNA_pol_sf"/>
</dbReference>
<dbReference type="GO" id="GO:0009432">
    <property type="term" value="P:SOS response"/>
    <property type="evidence" value="ECO:0007669"/>
    <property type="project" value="UniProtKB-KW"/>
</dbReference>
<keyword evidence="4" id="KW-0234">DNA repair</keyword>
<dbReference type="Proteomes" id="UP000002412">
    <property type="component" value="Plasmid p_153kb"/>
</dbReference>
<evidence type="ECO:0000256" key="4">
    <source>
        <dbReference type="ARBA" id="ARBA00023204"/>
    </source>
</evidence>
<dbReference type="GO" id="GO:0003684">
    <property type="term" value="F:damaged DNA binding"/>
    <property type="evidence" value="ECO:0007669"/>
    <property type="project" value="InterPro"/>
</dbReference>
<dbReference type="RefSeq" id="WP_011988528.1">
    <property type="nucleotide sequence ID" value="NC_009705.1"/>
</dbReference>
<dbReference type="InterPro" id="IPR001126">
    <property type="entry name" value="UmuC"/>
</dbReference>